<dbReference type="AlphaFoldDB" id="A0A7J7LY38"/>
<gene>
    <name evidence="2" type="ORF">GIB67_040941</name>
</gene>
<comment type="caution">
    <text evidence="2">The sequence shown here is derived from an EMBL/GenBank/DDBJ whole genome shotgun (WGS) entry which is preliminary data.</text>
</comment>
<keyword evidence="3" id="KW-1185">Reference proteome</keyword>
<evidence type="ECO:0000256" key="1">
    <source>
        <dbReference type="SAM" id="MobiDB-lite"/>
    </source>
</evidence>
<accession>A0A7J7LY38</accession>
<feature type="region of interest" description="Disordered" evidence="1">
    <location>
        <begin position="1"/>
        <end position="41"/>
    </location>
</feature>
<name>A0A7J7LY38_9MAGN</name>
<protein>
    <submittedName>
        <fullName evidence="2">Uncharacterized protein</fullName>
    </submittedName>
</protein>
<sequence length="55" mass="5951">MIKGSTTCENHFSWGSLSSGDGKHYSSDNGSTDHDLDGQKGITNLKTGIIEKFFT</sequence>
<evidence type="ECO:0000313" key="3">
    <source>
        <dbReference type="Proteomes" id="UP000541444"/>
    </source>
</evidence>
<dbReference type="EMBL" id="JACGCM010001897">
    <property type="protein sequence ID" value="KAF6147533.1"/>
    <property type="molecule type" value="Genomic_DNA"/>
</dbReference>
<organism evidence="2 3">
    <name type="scientific">Kingdonia uniflora</name>
    <dbReference type="NCBI Taxonomy" id="39325"/>
    <lineage>
        <taxon>Eukaryota</taxon>
        <taxon>Viridiplantae</taxon>
        <taxon>Streptophyta</taxon>
        <taxon>Embryophyta</taxon>
        <taxon>Tracheophyta</taxon>
        <taxon>Spermatophyta</taxon>
        <taxon>Magnoliopsida</taxon>
        <taxon>Ranunculales</taxon>
        <taxon>Circaeasteraceae</taxon>
        <taxon>Kingdonia</taxon>
    </lineage>
</organism>
<feature type="compositionally biased region" description="Polar residues" evidence="1">
    <location>
        <begin position="1"/>
        <end position="19"/>
    </location>
</feature>
<dbReference type="Proteomes" id="UP000541444">
    <property type="component" value="Unassembled WGS sequence"/>
</dbReference>
<evidence type="ECO:0000313" key="2">
    <source>
        <dbReference type="EMBL" id="KAF6147533.1"/>
    </source>
</evidence>
<reference evidence="2 3" key="1">
    <citation type="journal article" date="2020" name="IScience">
        <title>Genome Sequencing of the Endangered Kingdonia uniflora (Circaeasteraceae, Ranunculales) Reveals Potential Mechanisms of Evolutionary Specialization.</title>
        <authorList>
            <person name="Sun Y."/>
            <person name="Deng T."/>
            <person name="Zhang A."/>
            <person name="Moore M.J."/>
            <person name="Landis J.B."/>
            <person name="Lin N."/>
            <person name="Zhang H."/>
            <person name="Zhang X."/>
            <person name="Huang J."/>
            <person name="Zhang X."/>
            <person name="Sun H."/>
            <person name="Wang H."/>
        </authorList>
    </citation>
    <scope>NUCLEOTIDE SEQUENCE [LARGE SCALE GENOMIC DNA]</scope>
    <source>
        <strain evidence="2">TB1705</strain>
        <tissue evidence="2">Leaf</tissue>
    </source>
</reference>
<feature type="compositionally biased region" description="Basic and acidic residues" evidence="1">
    <location>
        <begin position="21"/>
        <end position="38"/>
    </location>
</feature>
<proteinExistence type="predicted"/>